<reference evidence="1 2" key="1">
    <citation type="submission" date="2019-05" db="EMBL/GenBank/DDBJ databases">
        <title>Another draft genome of Portunus trituberculatus and its Hox gene families provides insights of decapod evolution.</title>
        <authorList>
            <person name="Jeong J.-H."/>
            <person name="Song I."/>
            <person name="Kim S."/>
            <person name="Choi T."/>
            <person name="Kim D."/>
            <person name="Ryu S."/>
            <person name="Kim W."/>
        </authorList>
    </citation>
    <scope>NUCLEOTIDE SEQUENCE [LARGE SCALE GENOMIC DNA]</scope>
    <source>
        <tissue evidence="1">Muscle</tissue>
    </source>
</reference>
<sequence length="72" mass="7876">MIGIESFPLSASIACGYLLATCTHICTRSSPIQTLRVALQSLGARIDEVFVSERVRLAFLLGVDQLFCEVNM</sequence>
<dbReference type="Proteomes" id="UP000324222">
    <property type="component" value="Unassembled WGS sequence"/>
</dbReference>
<proteinExistence type="predicted"/>
<organism evidence="1 2">
    <name type="scientific">Portunus trituberculatus</name>
    <name type="common">Swimming crab</name>
    <name type="synonym">Neptunus trituberculatus</name>
    <dbReference type="NCBI Taxonomy" id="210409"/>
    <lineage>
        <taxon>Eukaryota</taxon>
        <taxon>Metazoa</taxon>
        <taxon>Ecdysozoa</taxon>
        <taxon>Arthropoda</taxon>
        <taxon>Crustacea</taxon>
        <taxon>Multicrustacea</taxon>
        <taxon>Malacostraca</taxon>
        <taxon>Eumalacostraca</taxon>
        <taxon>Eucarida</taxon>
        <taxon>Decapoda</taxon>
        <taxon>Pleocyemata</taxon>
        <taxon>Brachyura</taxon>
        <taxon>Eubrachyura</taxon>
        <taxon>Portunoidea</taxon>
        <taxon>Portunidae</taxon>
        <taxon>Portuninae</taxon>
        <taxon>Portunus</taxon>
    </lineage>
</organism>
<evidence type="ECO:0000313" key="2">
    <source>
        <dbReference type="Proteomes" id="UP000324222"/>
    </source>
</evidence>
<comment type="caution">
    <text evidence="1">The sequence shown here is derived from an EMBL/GenBank/DDBJ whole genome shotgun (WGS) entry which is preliminary data.</text>
</comment>
<name>A0A5B7K115_PORTR</name>
<gene>
    <name evidence="1" type="ORF">E2C01_098364</name>
</gene>
<keyword evidence="2" id="KW-1185">Reference proteome</keyword>
<accession>A0A5B7K115</accession>
<dbReference type="AlphaFoldDB" id="A0A5B7K115"/>
<protein>
    <submittedName>
        <fullName evidence="1">Uncharacterized protein</fullName>
    </submittedName>
</protein>
<dbReference type="EMBL" id="VSRR010133000">
    <property type="protein sequence ID" value="MPD02761.1"/>
    <property type="molecule type" value="Genomic_DNA"/>
</dbReference>
<evidence type="ECO:0000313" key="1">
    <source>
        <dbReference type="EMBL" id="MPD02761.1"/>
    </source>
</evidence>